<keyword evidence="12" id="KW-0234">DNA repair</keyword>
<sequence length="703" mass="79675">MNSQRNRDFELALNLHDELNIVGVTENAIIPNDQKKKPYKPKTLVDQTLEIIDPTPNIYTLFMQFNTRFFWNVLLPVEVKWSNRMTSCAGICSYHSRNKQCIISLSVPLLKLRPRKDLVETLLHEMIHGYLFLTNNNRDRDGHGPEFCKHMHRINKEAGTNITIYHTFHDEVKLYQQHWWRCDGPCHKKAPYFGTVRRAMNRAPGPSDFWWKEHQQSCGGKFIKIKEPENFKSKNTKNKQKLKAITENTQKENSITDWLTNNDNPSKQHESNNISTSQITPISKIFKTGDNKNKNIPKSVDSPLNAKINNKLLDDTPKKLGNNMNNIHGWGVGGPINSPTSKVVKKNRVPKSSDSKQLGGALKKLGNNTNNIHGWGVGGPNSSSVPKVVNKNHMPKFSCSGQVGGSNTGKSNLLNKFFIKNNNQQQTLSSKNTSSYDKFSSTNNTVLKSVQENTSANQNNTLNQKASDSVNCPVCNVAVSVNIINDHIDLCLENEDEQKLYNIKDTPLHSNVNKQMDTSSIKDTIFTTPKRNNVMHKSSKKRQKVENSHESESTDCPICHKKFKTTDIYNHFDVCFPEQCSSNSSDNIIVIDSSSDCESSNSIFIDDSPNIKLNIKPNIMNENHKCLICNTIIPSTMSLNDHLEECIGTMFNDESISFSDNDNDDSNSEDARATDRNYPCPVCMELFTENIMNKHLDTCLKKY</sequence>
<feature type="region of interest" description="Disordered" evidence="15">
    <location>
        <begin position="534"/>
        <end position="554"/>
    </location>
</feature>
<keyword evidence="18" id="KW-1185">Reference proteome</keyword>
<dbReference type="SMART" id="SM00734">
    <property type="entry name" value="ZnF_Rad18"/>
    <property type="match status" value="3"/>
</dbReference>
<keyword evidence="11" id="KW-0482">Metalloprotease</keyword>
<proteinExistence type="inferred from homology"/>
<evidence type="ECO:0000256" key="8">
    <source>
        <dbReference type="ARBA" id="ARBA00022771"/>
    </source>
</evidence>
<feature type="domain" description="UBZ4-type" evidence="17">
    <location>
        <begin position="553"/>
        <end position="576"/>
    </location>
</feature>
<dbReference type="InterPro" id="IPR055220">
    <property type="entry name" value="SPRTN_ZBD"/>
</dbReference>
<dbReference type="PANTHER" id="PTHR21220:SF0">
    <property type="entry name" value="DNA-DEPENDENT METALLOPROTEASE SPRTN"/>
    <property type="match status" value="1"/>
</dbReference>
<dbReference type="SMART" id="SM00731">
    <property type="entry name" value="SprT"/>
    <property type="match status" value="1"/>
</dbReference>
<dbReference type="Gene3D" id="3.30.160.60">
    <property type="entry name" value="Classic Zinc Finger"/>
    <property type="match status" value="2"/>
</dbReference>
<keyword evidence="10" id="KW-0862">Zinc</keyword>
<feature type="domain" description="UBZ4-type" evidence="17">
    <location>
        <begin position="469"/>
        <end position="492"/>
    </location>
</feature>
<evidence type="ECO:0000256" key="4">
    <source>
        <dbReference type="ARBA" id="ARBA00022454"/>
    </source>
</evidence>
<keyword evidence="9" id="KW-0378">Hydrolase</keyword>
<evidence type="ECO:0000256" key="14">
    <source>
        <dbReference type="ARBA" id="ARBA00030396"/>
    </source>
</evidence>
<dbReference type="Pfam" id="PF10263">
    <property type="entry name" value="SprT-like"/>
    <property type="match status" value="1"/>
</dbReference>
<gene>
    <name evidence="19 20" type="primary">LOC107072349</name>
</gene>
<reference evidence="19 20" key="1">
    <citation type="submission" date="2025-05" db="UniProtKB">
        <authorList>
            <consortium name="RefSeq"/>
        </authorList>
    </citation>
    <scope>IDENTIFICATION</scope>
    <source>
        <tissue evidence="19 20">Whole body</tissue>
    </source>
</reference>
<dbReference type="RefSeq" id="XP_015187693.1">
    <property type="nucleotide sequence ID" value="XM_015332207.1"/>
</dbReference>
<evidence type="ECO:0000259" key="17">
    <source>
        <dbReference type="SMART" id="SM00734"/>
    </source>
</evidence>
<keyword evidence="7" id="KW-0227">DNA damage</keyword>
<comment type="subcellular location">
    <subcellularLocation>
        <location evidence="2">Chromosome</location>
    </subcellularLocation>
    <subcellularLocation>
        <location evidence="1">Nucleus</location>
    </subcellularLocation>
</comment>
<evidence type="ECO:0000256" key="3">
    <source>
        <dbReference type="ARBA" id="ARBA00010724"/>
    </source>
</evidence>
<keyword evidence="5" id="KW-0645">Protease</keyword>
<evidence type="ECO:0000256" key="12">
    <source>
        <dbReference type="ARBA" id="ARBA00023204"/>
    </source>
</evidence>
<evidence type="ECO:0000313" key="20">
    <source>
        <dbReference type="RefSeq" id="XP_015187694.1"/>
    </source>
</evidence>
<evidence type="ECO:0000256" key="6">
    <source>
        <dbReference type="ARBA" id="ARBA00022723"/>
    </source>
</evidence>
<evidence type="ECO:0000256" key="2">
    <source>
        <dbReference type="ARBA" id="ARBA00004286"/>
    </source>
</evidence>
<evidence type="ECO:0000313" key="19">
    <source>
        <dbReference type="RefSeq" id="XP_015187693.1"/>
    </source>
</evidence>
<keyword evidence="13" id="KW-0539">Nucleus</keyword>
<keyword evidence="4" id="KW-0158">Chromosome</keyword>
<accession>A0ABM1J5F6</accession>
<feature type="domain" description="SprT-like" evidence="16">
    <location>
        <begin position="56"/>
        <end position="225"/>
    </location>
</feature>
<feature type="domain" description="UBZ4-type" evidence="17">
    <location>
        <begin position="679"/>
        <end position="700"/>
    </location>
</feature>
<evidence type="ECO:0000313" key="18">
    <source>
        <dbReference type="Proteomes" id="UP000694924"/>
    </source>
</evidence>
<dbReference type="InterPro" id="IPR006640">
    <property type="entry name" value="SprT-like_domain"/>
</dbReference>
<dbReference type="PANTHER" id="PTHR21220">
    <property type="entry name" value="DNA-DEPENDENT METALLOPROTEASE SPRTN"/>
    <property type="match status" value="1"/>
</dbReference>
<dbReference type="GeneID" id="107072349"/>
<evidence type="ECO:0000256" key="5">
    <source>
        <dbReference type="ARBA" id="ARBA00022670"/>
    </source>
</evidence>
<dbReference type="RefSeq" id="XP_015187694.1">
    <property type="nucleotide sequence ID" value="XM_015332208.1"/>
</dbReference>
<dbReference type="InterPro" id="IPR044245">
    <property type="entry name" value="Spartan"/>
</dbReference>
<comment type="similarity">
    <text evidence="3">Belongs to the Spartan family.</text>
</comment>
<dbReference type="InterPro" id="IPR006642">
    <property type="entry name" value="Rad18_UBZ4"/>
</dbReference>
<protein>
    <recommendedName>
        <fullName evidence="14">Protein with SprT-like domain at the N terminus</fullName>
    </recommendedName>
</protein>
<feature type="region of interest" description="Disordered" evidence="15">
    <location>
        <begin position="256"/>
        <end position="279"/>
    </location>
</feature>
<evidence type="ECO:0000256" key="9">
    <source>
        <dbReference type="ARBA" id="ARBA00022801"/>
    </source>
</evidence>
<evidence type="ECO:0000256" key="10">
    <source>
        <dbReference type="ARBA" id="ARBA00022833"/>
    </source>
</evidence>
<keyword evidence="8" id="KW-0863">Zinc-finger</keyword>
<feature type="compositionally biased region" description="Basic residues" evidence="15">
    <location>
        <begin position="534"/>
        <end position="543"/>
    </location>
</feature>
<evidence type="ECO:0000256" key="13">
    <source>
        <dbReference type="ARBA" id="ARBA00023242"/>
    </source>
</evidence>
<dbReference type="Pfam" id="PF22934">
    <property type="entry name" value="SPRTN_ZBD"/>
    <property type="match status" value="1"/>
</dbReference>
<evidence type="ECO:0000259" key="16">
    <source>
        <dbReference type="SMART" id="SM00731"/>
    </source>
</evidence>
<name>A0ABM1J5F6_POLDO</name>
<dbReference type="Proteomes" id="UP000694924">
    <property type="component" value="Unplaced"/>
</dbReference>
<evidence type="ECO:0000256" key="11">
    <source>
        <dbReference type="ARBA" id="ARBA00023049"/>
    </source>
</evidence>
<organism evidence="18 20">
    <name type="scientific">Polistes dominula</name>
    <name type="common">European paper wasp</name>
    <name type="synonym">Vespa dominula</name>
    <dbReference type="NCBI Taxonomy" id="743375"/>
    <lineage>
        <taxon>Eukaryota</taxon>
        <taxon>Metazoa</taxon>
        <taxon>Ecdysozoa</taxon>
        <taxon>Arthropoda</taxon>
        <taxon>Hexapoda</taxon>
        <taxon>Insecta</taxon>
        <taxon>Pterygota</taxon>
        <taxon>Neoptera</taxon>
        <taxon>Endopterygota</taxon>
        <taxon>Hymenoptera</taxon>
        <taxon>Apocrita</taxon>
        <taxon>Aculeata</taxon>
        <taxon>Vespoidea</taxon>
        <taxon>Vespidae</taxon>
        <taxon>Polistinae</taxon>
        <taxon>Polistini</taxon>
        <taxon>Polistes</taxon>
    </lineage>
</organism>
<evidence type="ECO:0000256" key="1">
    <source>
        <dbReference type="ARBA" id="ARBA00004123"/>
    </source>
</evidence>
<evidence type="ECO:0000256" key="7">
    <source>
        <dbReference type="ARBA" id="ARBA00022763"/>
    </source>
</evidence>
<keyword evidence="6" id="KW-0479">Metal-binding</keyword>
<evidence type="ECO:0000256" key="15">
    <source>
        <dbReference type="SAM" id="MobiDB-lite"/>
    </source>
</evidence>